<dbReference type="InterPro" id="IPR012337">
    <property type="entry name" value="RNaseH-like_sf"/>
</dbReference>
<dbReference type="OrthoDB" id="5976235at2759"/>
<dbReference type="PANTHER" id="PTHR45749:SF21">
    <property type="entry name" value="DUF4371 DOMAIN-CONTAINING PROTEIN"/>
    <property type="match status" value="1"/>
</dbReference>
<protein>
    <submittedName>
        <fullName evidence="2">Zinc finger MYM-type 1-like</fullName>
    </submittedName>
</protein>
<name>A0A6S7JKP1_PARCT</name>
<accession>A0A6S7JKP1</accession>
<keyword evidence="3" id="KW-1185">Reference proteome</keyword>
<evidence type="ECO:0000259" key="1">
    <source>
        <dbReference type="Pfam" id="PF14291"/>
    </source>
</evidence>
<reference evidence="2" key="1">
    <citation type="submission" date="2020-04" db="EMBL/GenBank/DDBJ databases">
        <authorList>
            <person name="Alioto T."/>
            <person name="Alioto T."/>
            <person name="Gomez Garrido J."/>
        </authorList>
    </citation>
    <scope>NUCLEOTIDE SEQUENCE</scope>
    <source>
        <strain evidence="2">A484AB</strain>
    </source>
</reference>
<organism evidence="2 3">
    <name type="scientific">Paramuricea clavata</name>
    <name type="common">Red gorgonian</name>
    <name type="synonym">Violescent sea-whip</name>
    <dbReference type="NCBI Taxonomy" id="317549"/>
    <lineage>
        <taxon>Eukaryota</taxon>
        <taxon>Metazoa</taxon>
        <taxon>Cnidaria</taxon>
        <taxon>Anthozoa</taxon>
        <taxon>Octocorallia</taxon>
        <taxon>Malacalcyonacea</taxon>
        <taxon>Plexauridae</taxon>
        <taxon>Paramuricea</taxon>
    </lineage>
</organism>
<dbReference type="PANTHER" id="PTHR45749">
    <property type="match status" value="1"/>
</dbReference>
<dbReference type="AlphaFoldDB" id="A0A6S7JKP1"/>
<proteinExistence type="predicted"/>
<gene>
    <name evidence="2" type="ORF">PACLA_8A067780</name>
</gene>
<comment type="caution">
    <text evidence="2">The sequence shown here is derived from an EMBL/GenBank/DDBJ whole genome shotgun (WGS) entry which is preliminary data.</text>
</comment>
<dbReference type="InterPro" id="IPR025398">
    <property type="entry name" value="DUF4371"/>
</dbReference>
<evidence type="ECO:0000313" key="2">
    <source>
        <dbReference type="EMBL" id="CAB4033056.1"/>
    </source>
</evidence>
<dbReference type="SUPFAM" id="SSF53098">
    <property type="entry name" value="Ribonuclease H-like"/>
    <property type="match status" value="1"/>
</dbReference>
<dbReference type="Proteomes" id="UP001152795">
    <property type="component" value="Unassembled WGS sequence"/>
</dbReference>
<evidence type="ECO:0000313" key="3">
    <source>
        <dbReference type="Proteomes" id="UP001152795"/>
    </source>
</evidence>
<dbReference type="Pfam" id="PF14291">
    <property type="entry name" value="DUF4371"/>
    <property type="match status" value="1"/>
</dbReference>
<dbReference type="EMBL" id="CACRXK020018919">
    <property type="protein sequence ID" value="CAB4033056.1"/>
    <property type="molecule type" value="Genomic_DNA"/>
</dbReference>
<sequence>MQRNKTSVLQQLNTAHQDQVVSNRQYLKVIIQSLMYTAQQNVAIRGHEENRNDIWEVSDINRGNFLELLCIRCNDLPWLRSKLQSQLQLHAQWTSPVIQNELLEIVANVMLERIAAEARSSDYYGIVDNETADISRTEQVSLFLRYDFDGETKETFTGFYSTKSMEREVLYELVKTAISKLELRLEDIVAECFDGAANMSGARKGLAARMKECSPLSIYIHCHGHRLDLALQNTMTTIEPLQKALAVIQSLHNFLEGSRKRHAIFKDIKVEVEDEDVTLTIKSQSATRWSCRWAAVKAVVNQLPKIIEALLSLSKDRDPKTYNDSNSLLNSICDFRFVFGLNVLKELIEDTDFNFEDAKVPRLRPPSRWLQALVGETPKVNAQVEYRAAEDHYRITCYYLSIDKIVAEMKYRFEGNDQEVLLALADIVFSSSPTRENIELVSDFYGIDSELLGSEKNVFENIDADYPDPERKNVAKIVRMFENGVHEVLPVVYKVTENYASSGDCNDEANSKLSEGDNTDDEIWPEVSQQLLDQDDHEKCKLPIPFFNGCCIFFNLARCLPRK</sequence>
<feature type="domain" description="DUF4371" evidence="1">
    <location>
        <begin position="16"/>
        <end position="202"/>
    </location>
</feature>